<dbReference type="GO" id="GO:0008168">
    <property type="term" value="F:methyltransferase activity"/>
    <property type="evidence" value="ECO:0007669"/>
    <property type="project" value="UniProtKB-KW"/>
</dbReference>
<dbReference type="PANTHER" id="PTHR35276">
    <property type="entry name" value="S-ADENOSYL-L-METHIONINE-DEPENDENT METHYLTRANSFERASES SUPERFAMILY PROTEIN"/>
    <property type="match status" value="1"/>
</dbReference>
<dbReference type="RefSeq" id="WP_004835415.1">
    <property type="nucleotide sequence ID" value="NZ_AEXM01000029.1"/>
</dbReference>
<evidence type="ECO:0000313" key="2">
    <source>
        <dbReference type="Proteomes" id="UP000005286"/>
    </source>
</evidence>
<reference evidence="1 2" key="1">
    <citation type="submission" date="2011-01" db="EMBL/GenBank/DDBJ databases">
        <authorList>
            <person name="Durkin A.S."/>
            <person name="Madupu R."/>
            <person name="Torralba M."/>
            <person name="Gillis M."/>
            <person name="Methe B."/>
            <person name="Sutton G."/>
            <person name="Nelson K.E."/>
        </authorList>
    </citation>
    <scope>NUCLEOTIDE SEQUENCE [LARGE SCALE GENOMIC DNA]</scope>
    <source>
        <strain evidence="1 2">ACS-065-V-Col13</strain>
    </source>
</reference>
<evidence type="ECO:0000313" key="1">
    <source>
        <dbReference type="EMBL" id="EGC81624.1"/>
    </source>
</evidence>
<dbReference type="EMBL" id="AEXM01000029">
    <property type="protein sequence ID" value="EGC81624.1"/>
    <property type="molecule type" value="Genomic_DNA"/>
</dbReference>
<keyword evidence="1" id="KW-0489">Methyltransferase</keyword>
<organism evidence="1 2">
    <name type="scientific">Anaerococcus prevotii ACS-065-V-Col13</name>
    <dbReference type="NCBI Taxonomy" id="879305"/>
    <lineage>
        <taxon>Bacteria</taxon>
        <taxon>Bacillati</taxon>
        <taxon>Bacillota</taxon>
        <taxon>Tissierellia</taxon>
        <taxon>Tissierellales</taxon>
        <taxon>Peptoniphilaceae</taxon>
        <taxon>Anaerococcus</taxon>
    </lineage>
</organism>
<dbReference type="InterPro" id="IPR010719">
    <property type="entry name" value="MnmM_MeTrfase"/>
</dbReference>
<dbReference type="eggNOG" id="COG0275">
    <property type="taxonomic scope" value="Bacteria"/>
</dbReference>
<dbReference type="Proteomes" id="UP000005286">
    <property type="component" value="Unassembled WGS sequence"/>
</dbReference>
<sequence>MIERVTDLVKTLMANEKDIDLAVDMTAGNGNDSLFILDKIKAKRLVAFDIQKEAEEATKNLLGERENFLFILDSHANIDQYIKKKIDLAVYNLGYLPKGDKAIATNYESTLESLRKLLHLLRKNSKVYITIYPGHDQGRIEASKIEDFIASLPNNKYAIMKISYPNKGTIAPYIVIIEKKF</sequence>
<dbReference type="AlphaFoldDB" id="F0GX59"/>
<keyword evidence="2" id="KW-1185">Reference proteome</keyword>
<dbReference type="SUPFAM" id="SSF53335">
    <property type="entry name" value="S-adenosyl-L-methionine-dependent methyltransferases"/>
    <property type="match status" value="1"/>
</dbReference>
<accession>F0GX59</accession>
<dbReference type="STRING" id="879305.HMPREF9290_0744"/>
<proteinExistence type="predicted"/>
<dbReference type="GO" id="GO:0032259">
    <property type="term" value="P:methylation"/>
    <property type="evidence" value="ECO:0007669"/>
    <property type="project" value="UniProtKB-KW"/>
</dbReference>
<keyword evidence="1" id="KW-0808">Transferase</keyword>
<gene>
    <name evidence="1" type="ORF">HMPREF9290_0744</name>
</gene>
<comment type="caution">
    <text evidence="1">The sequence shown here is derived from an EMBL/GenBank/DDBJ whole genome shotgun (WGS) entry which is preliminary data.</text>
</comment>
<protein>
    <submittedName>
        <fullName evidence="1">Putative rRNA methylase</fullName>
    </submittedName>
</protein>
<dbReference type="Pfam" id="PF06962">
    <property type="entry name" value="rRNA_methylase"/>
    <property type="match status" value="1"/>
</dbReference>
<dbReference type="PATRIC" id="fig|879305.3.peg.1391"/>
<dbReference type="InterPro" id="IPR029063">
    <property type="entry name" value="SAM-dependent_MTases_sf"/>
</dbReference>
<dbReference type="PANTHER" id="PTHR35276:SF1">
    <property type="entry name" value="TRNA (MNM(5)S(2)U34)-METHYLTRANSFERASE, CHLOROPLASTIC"/>
    <property type="match status" value="1"/>
</dbReference>
<dbReference type="Gene3D" id="3.40.50.150">
    <property type="entry name" value="Vaccinia Virus protein VP39"/>
    <property type="match status" value="1"/>
</dbReference>
<name>F0GX59_9FIRM</name>